<dbReference type="PANTHER" id="PTHR47326:SF1">
    <property type="entry name" value="HTH PSQ-TYPE DOMAIN-CONTAINING PROTEIN"/>
    <property type="match status" value="1"/>
</dbReference>
<evidence type="ECO:0000313" key="2">
    <source>
        <dbReference type="Proteomes" id="UP000078492"/>
    </source>
</evidence>
<evidence type="ECO:0008006" key="3">
    <source>
        <dbReference type="Google" id="ProtNLM"/>
    </source>
</evidence>
<sequence length="181" mass="21855">MAYFDVEVNMLLILGECEKNYRRTEQLFLECYNIKKSHMVFLRLENRLYSAIKRQKINPVINYDNNVIILAAVEVNPHVSQRELANTSGIGRSSIQRILKKQKFYPYRLILTQEFLETDCERRVIFCEWMRDAMINDSFLQNILFSDEATFTNTGHHNRHNMHYWSYKNLHWMCEVYFQHC</sequence>
<dbReference type="EMBL" id="KQ979264">
    <property type="protein sequence ID" value="KYN22063.1"/>
    <property type="molecule type" value="Genomic_DNA"/>
</dbReference>
<keyword evidence="2" id="KW-1185">Reference proteome</keyword>
<organism evidence="1 2">
    <name type="scientific">Trachymyrmex cornetzi</name>
    <dbReference type="NCBI Taxonomy" id="471704"/>
    <lineage>
        <taxon>Eukaryota</taxon>
        <taxon>Metazoa</taxon>
        <taxon>Ecdysozoa</taxon>
        <taxon>Arthropoda</taxon>
        <taxon>Hexapoda</taxon>
        <taxon>Insecta</taxon>
        <taxon>Pterygota</taxon>
        <taxon>Neoptera</taxon>
        <taxon>Endopterygota</taxon>
        <taxon>Hymenoptera</taxon>
        <taxon>Apocrita</taxon>
        <taxon>Aculeata</taxon>
        <taxon>Formicoidea</taxon>
        <taxon>Formicidae</taxon>
        <taxon>Myrmicinae</taxon>
        <taxon>Trachymyrmex</taxon>
    </lineage>
</organism>
<gene>
    <name evidence="1" type="ORF">ALC57_05548</name>
</gene>
<name>A0A151JAV8_9HYME</name>
<accession>A0A151JAV8</accession>
<dbReference type="Gene3D" id="3.30.420.10">
    <property type="entry name" value="Ribonuclease H-like superfamily/Ribonuclease H"/>
    <property type="match status" value="1"/>
</dbReference>
<dbReference type="PANTHER" id="PTHR47326">
    <property type="entry name" value="TRANSPOSABLE ELEMENT TC3 TRANSPOSASE-LIKE PROTEIN"/>
    <property type="match status" value="1"/>
</dbReference>
<dbReference type="AlphaFoldDB" id="A0A151JAV8"/>
<evidence type="ECO:0000313" key="1">
    <source>
        <dbReference type="EMBL" id="KYN22063.1"/>
    </source>
</evidence>
<dbReference type="STRING" id="471704.A0A151JAV8"/>
<protein>
    <recommendedName>
        <fullName evidence="3">DUF4817 domain-containing protein</fullName>
    </recommendedName>
</protein>
<dbReference type="InterPro" id="IPR036397">
    <property type="entry name" value="RNaseH_sf"/>
</dbReference>
<proteinExistence type="predicted"/>
<reference evidence="1 2" key="1">
    <citation type="submission" date="2015-09" db="EMBL/GenBank/DDBJ databases">
        <title>Trachymyrmex cornetzi WGS genome.</title>
        <authorList>
            <person name="Nygaard S."/>
            <person name="Hu H."/>
            <person name="Boomsma J."/>
            <person name="Zhang G."/>
        </authorList>
    </citation>
    <scope>NUCLEOTIDE SEQUENCE [LARGE SCALE GENOMIC DNA]</scope>
    <source>
        <strain evidence="1">Tcor2-1</strain>
        <tissue evidence="1">Whole body</tissue>
    </source>
</reference>
<dbReference type="Gene3D" id="1.10.10.60">
    <property type="entry name" value="Homeodomain-like"/>
    <property type="match status" value="1"/>
</dbReference>
<dbReference type="Proteomes" id="UP000078492">
    <property type="component" value="Unassembled WGS sequence"/>
</dbReference>
<dbReference type="GO" id="GO:0003676">
    <property type="term" value="F:nucleic acid binding"/>
    <property type="evidence" value="ECO:0007669"/>
    <property type="project" value="InterPro"/>
</dbReference>